<feature type="region of interest" description="Disordered" evidence="1">
    <location>
        <begin position="1"/>
        <end position="22"/>
    </location>
</feature>
<organism evidence="2 3">
    <name type="scientific">Scomber scombrus</name>
    <name type="common">Atlantic mackerel</name>
    <name type="synonym">Scomber vernalis</name>
    <dbReference type="NCBI Taxonomy" id="13677"/>
    <lineage>
        <taxon>Eukaryota</taxon>
        <taxon>Metazoa</taxon>
        <taxon>Chordata</taxon>
        <taxon>Craniata</taxon>
        <taxon>Vertebrata</taxon>
        <taxon>Euteleostomi</taxon>
        <taxon>Actinopterygii</taxon>
        <taxon>Neopterygii</taxon>
        <taxon>Teleostei</taxon>
        <taxon>Neoteleostei</taxon>
        <taxon>Acanthomorphata</taxon>
        <taxon>Pelagiaria</taxon>
        <taxon>Scombriformes</taxon>
        <taxon>Scombridae</taxon>
        <taxon>Scomber</taxon>
    </lineage>
</organism>
<reference evidence="2 3" key="1">
    <citation type="submission" date="2024-01" db="EMBL/GenBank/DDBJ databases">
        <authorList>
            <person name="Alioto T."/>
            <person name="Alioto T."/>
            <person name="Gomez Garrido J."/>
        </authorList>
    </citation>
    <scope>NUCLEOTIDE SEQUENCE [LARGE SCALE GENOMIC DNA]</scope>
</reference>
<evidence type="ECO:0000256" key="1">
    <source>
        <dbReference type="SAM" id="MobiDB-lite"/>
    </source>
</evidence>
<feature type="compositionally biased region" description="Low complexity" evidence="1">
    <location>
        <begin position="184"/>
        <end position="203"/>
    </location>
</feature>
<feature type="compositionally biased region" description="Polar residues" evidence="1">
    <location>
        <begin position="1"/>
        <end position="21"/>
    </location>
</feature>
<proteinExistence type="predicted"/>
<feature type="compositionally biased region" description="Polar residues" evidence="1">
    <location>
        <begin position="147"/>
        <end position="166"/>
    </location>
</feature>
<dbReference type="AlphaFoldDB" id="A0AAV1Q952"/>
<feature type="region of interest" description="Disordered" evidence="1">
    <location>
        <begin position="147"/>
        <end position="234"/>
    </location>
</feature>
<dbReference type="Proteomes" id="UP001314229">
    <property type="component" value="Unassembled WGS sequence"/>
</dbReference>
<gene>
    <name evidence="2" type="ORF">FSCOSCO3_A034534</name>
</gene>
<feature type="compositionally biased region" description="Polar residues" evidence="1">
    <location>
        <begin position="209"/>
        <end position="234"/>
    </location>
</feature>
<evidence type="ECO:0000313" key="3">
    <source>
        <dbReference type="Proteomes" id="UP001314229"/>
    </source>
</evidence>
<name>A0AAV1Q952_SCOSC</name>
<evidence type="ECO:0000313" key="2">
    <source>
        <dbReference type="EMBL" id="CAK6980977.1"/>
    </source>
</evidence>
<accession>A0AAV1Q952</accession>
<protein>
    <submittedName>
        <fullName evidence="2">Uncharacterized protein LOC121882773</fullName>
    </submittedName>
</protein>
<comment type="caution">
    <text evidence="2">The sequence shown here is derived from an EMBL/GenBank/DDBJ whole genome shotgun (WGS) entry which is preliminary data.</text>
</comment>
<dbReference type="EMBL" id="CAWUFR010000757">
    <property type="protein sequence ID" value="CAK6980977.1"/>
    <property type="molecule type" value="Genomic_DNA"/>
</dbReference>
<sequence length="385" mass="42403">MSAIKSQMPNLDNVSSPSMDSKTIHGDADTLFNKPAKLDNIKYTAELKKVSRDLTHKLYTHIMSCQIALPLGLSLSDSFVSEAEKARRRLAFDVSPDVLYAITEHSMGKFCQKMLTWLEPEPTDETRNQEEVPGVSTEVKEVINEVSTLTEDINPKSPTSSNSQEMTDSDGLNVGLHVDTPTSQNVPQQDPTPQTVPEQTQNVSPPKTEASSSNQASPTKKSSEGLSTPTSDASRDSLTANLIGNVFMQLFLKIPMQFRVGIPAPELNPRVKHLAARAQGEVTVPLSACGKESINKIIKAVIKDLLWDYGTPRKLLEAAISANEPGFDEAFVKYFKLYVNMYLDPPPKKSKLVIFCSDVGRILAKPFRMCINRAPKISPMIPTKT</sequence>
<keyword evidence="3" id="KW-1185">Reference proteome</keyword>